<dbReference type="EMBL" id="JBEVCJ010000012">
    <property type="protein sequence ID" value="MET1255647.1"/>
    <property type="molecule type" value="Genomic_DNA"/>
</dbReference>
<protein>
    <submittedName>
        <fullName evidence="2">Uncharacterized protein</fullName>
    </submittedName>
</protein>
<feature type="transmembrane region" description="Helical" evidence="1">
    <location>
        <begin position="56"/>
        <end position="74"/>
    </location>
</feature>
<evidence type="ECO:0000313" key="2">
    <source>
        <dbReference type="EMBL" id="MET1255647.1"/>
    </source>
</evidence>
<proteinExistence type="predicted"/>
<reference evidence="2 3" key="1">
    <citation type="submission" date="2024-06" db="EMBL/GenBank/DDBJ databases">
        <authorList>
            <person name="Li F."/>
        </authorList>
    </citation>
    <scope>NUCLEOTIDE SEQUENCE [LARGE SCALE GENOMIC DNA]</scope>
    <source>
        <strain evidence="2 3">GXAS 311</strain>
    </source>
</reference>
<keyword evidence="1" id="KW-0812">Transmembrane</keyword>
<dbReference type="Proteomes" id="UP001548189">
    <property type="component" value="Unassembled WGS sequence"/>
</dbReference>
<keyword evidence="3" id="KW-1185">Reference proteome</keyword>
<gene>
    <name evidence="2" type="ORF">ABVT43_10970</name>
</gene>
<comment type="caution">
    <text evidence="2">The sequence shown here is derived from an EMBL/GenBank/DDBJ whole genome shotgun (WGS) entry which is preliminary data.</text>
</comment>
<keyword evidence="1" id="KW-0472">Membrane</keyword>
<feature type="transmembrane region" description="Helical" evidence="1">
    <location>
        <begin position="12"/>
        <end position="36"/>
    </location>
</feature>
<organism evidence="2 3">
    <name type="scientific">Aliikangiella maris</name>
    <dbReference type="NCBI Taxonomy" id="3162458"/>
    <lineage>
        <taxon>Bacteria</taxon>
        <taxon>Pseudomonadati</taxon>
        <taxon>Pseudomonadota</taxon>
        <taxon>Gammaproteobacteria</taxon>
        <taxon>Oceanospirillales</taxon>
        <taxon>Pleioneaceae</taxon>
        <taxon>Aliikangiella</taxon>
    </lineage>
</organism>
<dbReference type="RefSeq" id="WP_353896233.1">
    <property type="nucleotide sequence ID" value="NZ_JBEVCJ010000012.1"/>
</dbReference>
<accession>A0ABV2BUQ9</accession>
<evidence type="ECO:0000313" key="3">
    <source>
        <dbReference type="Proteomes" id="UP001548189"/>
    </source>
</evidence>
<name>A0ABV2BUQ9_9GAMM</name>
<sequence length="97" mass="10722">MKTEAHQPTLAFKLCGVGFFTVFALTAFLGFFSTIWEIIKHTQSASALVIFERGSMYGLGCGLGCLVFVIRGWVESIFGKNILNSANHYFIKVLLPV</sequence>
<evidence type="ECO:0000256" key="1">
    <source>
        <dbReference type="SAM" id="Phobius"/>
    </source>
</evidence>
<keyword evidence="1" id="KW-1133">Transmembrane helix</keyword>